<feature type="non-terminal residue" evidence="4">
    <location>
        <position position="1"/>
    </location>
</feature>
<evidence type="ECO:0000313" key="4">
    <source>
        <dbReference type="EMBL" id="ETW93394.1"/>
    </source>
</evidence>
<protein>
    <recommendedName>
        <fullName evidence="3">CBS domain-containing protein</fullName>
    </recommendedName>
</protein>
<dbReference type="AlphaFoldDB" id="W4L693"/>
<evidence type="ECO:0000256" key="2">
    <source>
        <dbReference type="PROSITE-ProRule" id="PRU00703"/>
    </source>
</evidence>
<dbReference type="PROSITE" id="PS51371">
    <property type="entry name" value="CBS"/>
    <property type="match status" value="2"/>
</dbReference>
<comment type="caution">
    <text evidence="4">The sequence shown here is derived from an EMBL/GenBank/DDBJ whole genome shotgun (WGS) entry which is preliminary data.</text>
</comment>
<organism evidence="4 5">
    <name type="scientific">Entotheonella factor</name>
    <dbReference type="NCBI Taxonomy" id="1429438"/>
    <lineage>
        <taxon>Bacteria</taxon>
        <taxon>Pseudomonadati</taxon>
        <taxon>Nitrospinota/Tectimicrobiota group</taxon>
        <taxon>Candidatus Tectimicrobiota</taxon>
        <taxon>Candidatus Entotheonellia</taxon>
        <taxon>Candidatus Entotheonellales</taxon>
        <taxon>Candidatus Entotheonellaceae</taxon>
        <taxon>Candidatus Entotheonella</taxon>
    </lineage>
</organism>
<evidence type="ECO:0000256" key="1">
    <source>
        <dbReference type="ARBA" id="ARBA00023122"/>
    </source>
</evidence>
<dbReference type="InterPro" id="IPR051257">
    <property type="entry name" value="Diverse_CBS-Domain"/>
</dbReference>
<dbReference type="EMBL" id="AZHW01001244">
    <property type="protein sequence ID" value="ETW93394.1"/>
    <property type="molecule type" value="Genomic_DNA"/>
</dbReference>
<proteinExistence type="predicted"/>
<feature type="domain" description="CBS" evidence="3">
    <location>
        <begin position="1"/>
        <end position="52"/>
    </location>
</feature>
<keyword evidence="1 2" id="KW-0129">CBS domain</keyword>
<dbReference type="SUPFAM" id="SSF54631">
    <property type="entry name" value="CBS-domain pair"/>
    <property type="match status" value="1"/>
</dbReference>
<dbReference type="InterPro" id="IPR000644">
    <property type="entry name" value="CBS_dom"/>
</dbReference>
<dbReference type="PANTHER" id="PTHR43080:SF2">
    <property type="entry name" value="CBS DOMAIN-CONTAINING PROTEIN"/>
    <property type="match status" value="1"/>
</dbReference>
<dbReference type="PANTHER" id="PTHR43080">
    <property type="entry name" value="CBS DOMAIN-CONTAINING PROTEIN CBSX3, MITOCHONDRIAL"/>
    <property type="match status" value="1"/>
</dbReference>
<keyword evidence="5" id="KW-1185">Reference proteome</keyword>
<sequence length="118" mass="13006">TPAPEHTFADALQCFDEHGSDFCCVINDKGCLEGVVTRTDIFHAIDAGAHAQTPVREFMVANPVMVTDEESCLLAASTMRDHGFKWLPVVESYGSRTLKGYVRAERMLNAVVQHPLRG</sequence>
<dbReference type="Proteomes" id="UP000019141">
    <property type="component" value="Unassembled WGS sequence"/>
</dbReference>
<dbReference type="Pfam" id="PF00571">
    <property type="entry name" value="CBS"/>
    <property type="match status" value="2"/>
</dbReference>
<name>W4L693_ENTF1</name>
<dbReference type="InterPro" id="IPR046342">
    <property type="entry name" value="CBS_dom_sf"/>
</dbReference>
<dbReference type="Gene3D" id="3.10.580.10">
    <property type="entry name" value="CBS-domain"/>
    <property type="match status" value="1"/>
</dbReference>
<dbReference type="CDD" id="cd02205">
    <property type="entry name" value="CBS_pair_SF"/>
    <property type="match status" value="1"/>
</dbReference>
<feature type="domain" description="CBS" evidence="3">
    <location>
        <begin position="59"/>
        <end position="118"/>
    </location>
</feature>
<dbReference type="HOGENOM" id="CLU_2066281_0_0_7"/>
<evidence type="ECO:0000313" key="5">
    <source>
        <dbReference type="Proteomes" id="UP000019141"/>
    </source>
</evidence>
<reference evidence="4 5" key="1">
    <citation type="journal article" date="2014" name="Nature">
        <title>An environmental bacterial taxon with a large and distinct metabolic repertoire.</title>
        <authorList>
            <person name="Wilson M.C."/>
            <person name="Mori T."/>
            <person name="Ruckert C."/>
            <person name="Uria A.R."/>
            <person name="Helf M.J."/>
            <person name="Takada K."/>
            <person name="Gernert C."/>
            <person name="Steffens U.A."/>
            <person name="Heycke N."/>
            <person name="Schmitt S."/>
            <person name="Rinke C."/>
            <person name="Helfrich E.J."/>
            <person name="Brachmann A.O."/>
            <person name="Gurgui C."/>
            <person name="Wakimoto T."/>
            <person name="Kracht M."/>
            <person name="Crusemann M."/>
            <person name="Hentschel U."/>
            <person name="Abe I."/>
            <person name="Matsunaga S."/>
            <person name="Kalinowski J."/>
            <person name="Takeyama H."/>
            <person name="Piel J."/>
        </authorList>
    </citation>
    <scope>NUCLEOTIDE SEQUENCE [LARGE SCALE GENOMIC DNA]</scope>
    <source>
        <strain evidence="5">TSY1</strain>
    </source>
</reference>
<evidence type="ECO:0000259" key="3">
    <source>
        <dbReference type="PROSITE" id="PS51371"/>
    </source>
</evidence>
<gene>
    <name evidence="4" type="ORF">ETSY1_39405</name>
</gene>
<accession>W4L693</accession>